<feature type="compositionally biased region" description="Low complexity" evidence="18">
    <location>
        <begin position="879"/>
        <end position="898"/>
    </location>
</feature>
<proteinExistence type="inferred from homology"/>
<accession>A0A6A5F6B9</accession>
<evidence type="ECO:0000256" key="6">
    <source>
        <dbReference type="ARBA" id="ARBA00022723"/>
    </source>
</evidence>
<evidence type="ECO:0000256" key="2">
    <source>
        <dbReference type="ARBA" id="ARBA00004123"/>
    </source>
</evidence>
<dbReference type="FunFam" id="1.10.10.60:FF:000062">
    <property type="entry name" value="zinc fingers and homeoboxes protein 3"/>
    <property type="match status" value="1"/>
</dbReference>
<feature type="region of interest" description="Disordered" evidence="18">
    <location>
        <begin position="579"/>
        <end position="604"/>
    </location>
</feature>
<dbReference type="Proteomes" id="UP000465112">
    <property type="component" value="Chromosome 5"/>
</dbReference>
<evidence type="ECO:0000256" key="9">
    <source>
        <dbReference type="ARBA" id="ARBA00022782"/>
    </source>
</evidence>
<evidence type="ECO:0000256" key="17">
    <source>
        <dbReference type="RuleBase" id="RU000682"/>
    </source>
</evidence>
<dbReference type="Gene3D" id="3.30.160.60">
    <property type="entry name" value="Classic Zinc Finger"/>
    <property type="match status" value="1"/>
</dbReference>
<keyword evidence="8" id="KW-0863">Zinc-finger</keyword>
<comment type="caution">
    <text evidence="20">The sequence shown here is derived from an EMBL/GenBank/DDBJ whole genome shotgun (WGS) entry which is preliminary data.</text>
</comment>
<feature type="domain" description="Homeobox" evidence="19">
    <location>
        <begin position="414"/>
        <end position="457"/>
    </location>
</feature>
<feature type="compositionally biased region" description="Low complexity" evidence="18">
    <location>
        <begin position="844"/>
        <end position="859"/>
    </location>
</feature>
<feature type="region of interest" description="Disordered" evidence="18">
    <location>
        <begin position="290"/>
        <end position="317"/>
    </location>
</feature>
<evidence type="ECO:0000256" key="16">
    <source>
        <dbReference type="PROSITE-ProRule" id="PRU00108"/>
    </source>
</evidence>
<evidence type="ECO:0000256" key="13">
    <source>
        <dbReference type="ARBA" id="ARBA00023155"/>
    </source>
</evidence>
<dbReference type="Gene3D" id="1.10.10.60">
    <property type="entry name" value="Homeodomain-like"/>
    <property type="match status" value="5"/>
</dbReference>
<dbReference type="InterPro" id="IPR001356">
    <property type="entry name" value="HD"/>
</dbReference>
<keyword evidence="13 16" id="KW-0371">Homeobox</keyword>
<dbReference type="InterPro" id="IPR041057">
    <property type="entry name" value="ZHX_Znf_C2H2"/>
</dbReference>
<evidence type="ECO:0000256" key="4">
    <source>
        <dbReference type="ARBA" id="ARBA00022491"/>
    </source>
</evidence>
<keyword evidence="15 16" id="KW-0539">Nucleus</keyword>
<evidence type="ECO:0000256" key="12">
    <source>
        <dbReference type="ARBA" id="ARBA00023125"/>
    </source>
</evidence>
<evidence type="ECO:0000259" key="19">
    <source>
        <dbReference type="PROSITE" id="PS50071"/>
    </source>
</evidence>
<feature type="compositionally biased region" description="Low complexity" evidence="18">
    <location>
        <begin position="702"/>
        <end position="726"/>
    </location>
</feature>
<dbReference type="AlphaFoldDB" id="A0A6A5F6B9"/>
<feature type="domain" description="Homeobox" evidence="19">
    <location>
        <begin position="919"/>
        <end position="967"/>
    </location>
</feature>
<evidence type="ECO:0000256" key="5">
    <source>
        <dbReference type="ARBA" id="ARBA00022553"/>
    </source>
</evidence>
<feature type="domain" description="Homeobox" evidence="19">
    <location>
        <begin position="1061"/>
        <end position="1121"/>
    </location>
</feature>
<feature type="region of interest" description="Disordered" evidence="18">
    <location>
        <begin position="824"/>
        <end position="909"/>
    </location>
</feature>
<feature type="DNA-binding region" description="Homeobox" evidence="16">
    <location>
        <begin position="416"/>
        <end position="458"/>
    </location>
</feature>
<feature type="compositionally biased region" description="Basic and acidic residues" evidence="18">
    <location>
        <begin position="160"/>
        <end position="169"/>
    </location>
</feature>
<dbReference type="InterPro" id="IPR013087">
    <property type="entry name" value="Znf_C2H2_type"/>
</dbReference>
<feature type="compositionally biased region" description="Polar residues" evidence="18">
    <location>
        <begin position="826"/>
        <end position="836"/>
    </location>
</feature>
<dbReference type="FunFam" id="1.10.10.60:FF:000212">
    <property type="entry name" value="Zinc fingers and homeoboxes protein 3"/>
    <property type="match status" value="1"/>
</dbReference>
<evidence type="ECO:0000313" key="20">
    <source>
        <dbReference type="EMBL" id="KAF1390386.1"/>
    </source>
</evidence>
<comment type="similarity">
    <text evidence="3">Belongs to the ZHX family.</text>
</comment>
<dbReference type="InterPro" id="IPR009057">
    <property type="entry name" value="Homeodomain-like_sf"/>
</dbReference>
<feature type="DNA-binding region" description="Homeobox" evidence="16">
    <location>
        <begin position="1063"/>
        <end position="1122"/>
    </location>
</feature>
<keyword evidence="5" id="KW-0597">Phosphoprotein</keyword>
<dbReference type="InterPro" id="IPR036236">
    <property type="entry name" value="Znf_C2H2_sf"/>
</dbReference>
<keyword evidence="9" id="KW-0221">Differentiation</keyword>
<dbReference type="GO" id="GO:0005634">
    <property type="term" value="C:nucleus"/>
    <property type="evidence" value="ECO:0007669"/>
    <property type="project" value="UniProtKB-SubCell"/>
</dbReference>
<keyword evidence="4" id="KW-0678">Repressor</keyword>
<dbReference type="PANTHER" id="PTHR15467:SF6">
    <property type="entry name" value="ZINC FINGERS AND HOMEOBOXES PROTEIN 3"/>
    <property type="match status" value="1"/>
</dbReference>
<keyword evidence="7" id="KW-0677">Repeat</keyword>
<keyword evidence="6" id="KW-0479">Metal-binding</keyword>
<dbReference type="FunFam" id="3.30.160.60:FF:002779">
    <property type="entry name" value="Zinc fingers and homeoboxes 3"/>
    <property type="match status" value="1"/>
</dbReference>
<feature type="compositionally biased region" description="Low complexity" evidence="18">
    <location>
        <begin position="290"/>
        <end position="305"/>
    </location>
</feature>
<dbReference type="SMART" id="SM00389">
    <property type="entry name" value="HOX"/>
    <property type="match status" value="4"/>
</dbReference>
<feature type="compositionally biased region" description="Polar residues" evidence="18">
    <location>
        <begin position="864"/>
        <end position="878"/>
    </location>
</feature>
<evidence type="ECO:0000256" key="14">
    <source>
        <dbReference type="ARBA" id="ARBA00023163"/>
    </source>
</evidence>
<feature type="compositionally biased region" description="Pro residues" evidence="18">
    <location>
        <begin position="1038"/>
        <end position="1062"/>
    </location>
</feature>
<feature type="region of interest" description="Disordered" evidence="18">
    <location>
        <begin position="147"/>
        <end position="169"/>
    </location>
</feature>
<feature type="compositionally biased region" description="Low complexity" evidence="18">
    <location>
        <begin position="1203"/>
        <end position="1213"/>
    </location>
</feature>
<feature type="DNA-binding region" description="Homeobox" evidence="16">
    <location>
        <begin position="921"/>
        <end position="968"/>
    </location>
</feature>
<keyword evidence="14" id="KW-0804">Transcription</keyword>
<evidence type="ECO:0000313" key="21">
    <source>
        <dbReference type="Proteomes" id="UP000465112"/>
    </source>
</evidence>
<dbReference type="GO" id="GO:0030154">
    <property type="term" value="P:cell differentiation"/>
    <property type="evidence" value="ECO:0007669"/>
    <property type="project" value="UniProtKB-KW"/>
</dbReference>
<evidence type="ECO:0000256" key="3">
    <source>
        <dbReference type="ARBA" id="ARBA00007440"/>
    </source>
</evidence>
<keyword evidence="10" id="KW-0862">Zinc</keyword>
<evidence type="ECO:0000256" key="7">
    <source>
        <dbReference type="ARBA" id="ARBA00022737"/>
    </source>
</evidence>
<feature type="region of interest" description="Disordered" evidence="18">
    <location>
        <begin position="1192"/>
        <end position="1257"/>
    </location>
</feature>
<dbReference type="EMBL" id="VHII01000005">
    <property type="protein sequence ID" value="KAF1390386.1"/>
    <property type="molecule type" value="Genomic_DNA"/>
</dbReference>
<dbReference type="SUPFAM" id="SSF57667">
    <property type="entry name" value="beta-beta-alpha zinc fingers"/>
    <property type="match status" value="2"/>
</dbReference>
<organism evidence="20 21">
    <name type="scientific">Perca fluviatilis</name>
    <name type="common">European perch</name>
    <dbReference type="NCBI Taxonomy" id="8168"/>
    <lineage>
        <taxon>Eukaryota</taxon>
        <taxon>Metazoa</taxon>
        <taxon>Chordata</taxon>
        <taxon>Craniata</taxon>
        <taxon>Vertebrata</taxon>
        <taxon>Euteleostomi</taxon>
        <taxon>Actinopterygii</taxon>
        <taxon>Neopterygii</taxon>
        <taxon>Teleostei</taxon>
        <taxon>Neoteleostei</taxon>
        <taxon>Acanthomorphata</taxon>
        <taxon>Eupercaria</taxon>
        <taxon>Perciformes</taxon>
        <taxon>Percoidei</taxon>
        <taxon>Percidae</taxon>
        <taxon>Percinae</taxon>
        <taxon>Perca</taxon>
    </lineage>
</organism>
<dbReference type="GO" id="GO:0008270">
    <property type="term" value="F:zinc ion binding"/>
    <property type="evidence" value="ECO:0007669"/>
    <property type="project" value="UniProtKB-KW"/>
</dbReference>
<gene>
    <name evidence="20" type="ORF">PFLUV_G00057500</name>
</gene>
<feature type="compositionally biased region" description="Low complexity" evidence="18">
    <location>
        <begin position="734"/>
        <end position="752"/>
    </location>
</feature>
<feature type="domain" description="Homeobox" evidence="19">
    <location>
        <begin position="774"/>
        <end position="824"/>
    </location>
</feature>
<protein>
    <recommendedName>
        <fullName evidence="19">Homeobox domain-containing protein</fullName>
    </recommendedName>
</protein>
<evidence type="ECO:0000256" key="1">
    <source>
        <dbReference type="ARBA" id="ARBA00003263"/>
    </source>
</evidence>
<dbReference type="PROSITE" id="PS50071">
    <property type="entry name" value="HOMEOBOX_2"/>
    <property type="match status" value="4"/>
</dbReference>
<dbReference type="GO" id="GO:0000981">
    <property type="term" value="F:DNA-binding transcription factor activity, RNA polymerase II-specific"/>
    <property type="evidence" value="ECO:0007669"/>
    <property type="project" value="TreeGrafter"/>
</dbReference>
<name>A0A6A5F6B9_PERFL</name>
<dbReference type="Pfam" id="PF18387">
    <property type="entry name" value="zf_C2H2_ZHX"/>
    <property type="match status" value="1"/>
</dbReference>
<keyword evidence="21" id="KW-1185">Reference proteome</keyword>
<evidence type="ECO:0000256" key="11">
    <source>
        <dbReference type="ARBA" id="ARBA00023015"/>
    </source>
</evidence>
<evidence type="ECO:0000256" key="10">
    <source>
        <dbReference type="ARBA" id="ARBA00022833"/>
    </source>
</evidence>
<evidence type="ECO:0000256" key="15">
    <source>
        <dbReference type="ARBA" id="ARBA00023242"/>
    </source>
</evidence>
<reference evidence="20 21" key="1">
    <citation type="submission" date="2019-06" db="EMBL/GenBank/DDBJ databases">
        <title>A chromosome-scale genome assembly of the European perch, Perca fluviatilis.</title>
        <authorList>
            <person name="Roques C."/>
            <person name="Zahm M."/>
            <person name="Cabau C."/>
            <person name="Klopp C."/>
            <person name="Bouchez O."/>
            <person name="Donnadieu C."/>
            <person name="Kuhl H."/>
            <person name="Gislard M."/>
            <person name="Guendouz S."/>
            <person name="Journot L."/>
            <person name="Haffray P."/>
            <person name="Bestin A."/>
            <person name="Morvezen R."/>
            <person name="Feron R."/>
            <person name="Wen M."/>
            <person name="Jouanno E."/>
            <person name="Herpin A."/>
            <person name="Schartl M."/>
            <person name="Postlethwait J."/>
            <person name="Schaerlinger B."/>
            <person name="Chardard D."/>
            <person name="Lecocq T."/>
            <person name="Poncet C."/>
            <person name="Jaffrelo L."/>
            <person name="Lampietro C."/>
            <person name="Guiguen Y."/>
        </authorList>
    </citation>
    <scope>NUCLEOTIDE SEQUENCE [LARGE SCALE GENOMIC DNA]</scope>
    <source>
        <tissue evidence="20">Blood</tissue>
    </source>
</reference>
<comment type="function">
    <text evidence="1">Sequence-specific transcription factor which is part of a developmental regulatory system that provides cells with specific positional identities on the anterior-posterior axis.</text>
</comment>
<evidence type="ECO:0000256" key="8">
    <source>
        <dbReference type="ARBA" id="ARBA00022771"/>
    </source>
</evidence>
<feature type="compositionally biased region" description="Basic and acidic residues" evidence="18">
    <location>
        <begin position="946"/>
        <end position="995"/>
    </location>
</feature>
<dbReference type="SMART" id="SM00355">
    <property type="entry name" value="ZnF_C2H2"/>
    <property type="match status" value="2"/>
</dbReference>
<dbReference type="CDD" id="cd00086">
    <property type="entry name" value="homeodomain"/>
    <property type="match status" value="4"/>
</dbReference>
<keyword evidence="11" id="KW-0805">Transcription regulation</keyword>
<dbReference type="Pfam" id="PF00046">
    <property type="entry name" value="Homeodomain"/>
    <property type="match status" value="3"/>
</dbReference>
<feature type="compositionally biased region" description="Polar residues" evidence="18">
    <location>
        <begin position="626"/>
        <end position="693"/>
    </location>
</feature>
<evidence type="ECO:0000256" key="18">
    <source>
        <dbReference type="SAM" id="MobiDB-lite"/>
    </source>
</evidence>
<keyword evidence="12 16" id="KW-0238">DNA-binding</keyword>
<comment type="subcellular location">
    <subcellularLocation>
        <location evidence="2 16 17">Nucleus</location>
    </subcellularLocation>
</comment>
<dbReference type="SUPFAM" id="SSF46689">
    <property type="entry name" value="Homeodomain-like"/>
    <property type="match status" value="4"/>
</dbReference>
<dbReference type="PANTHER" id="PTHR15467">
    <property type="entry name" value="ZINC-FINGERS AND HOMEOBOXES RELATED"/>
    <property type="match status" value="1"/>
</dbReference>
<feature type="region of interest" description="Disordered" evidence="18">
    <location>
        <begin position="626"/>
        <end position="758"/>
    </location>
</feature>
<feature type="region of interest" description="Disordered" evidence="18">
    <location>
        <begin position="946"/>
        <end position="998"/>
    </location>
</feature>
<sequence length="1257" mass="134643">MSDSLLLSAQRSFSSHATSTVSDVCVTCPSLPSFLPPLSPYYCKLFKACAALSSDKARFSLFKIAVGTTRDLWTSPAVLLPPCLVYNDPYSHLHPTFQPFDQPSPPCRHIMASKRKSTTPCMIPSKIIRPADEVEQDSLVLLRHSRISGGGRHSPLDPGESSKPELGDTVKDGAGTYTCKPCNFETHDLNLFLDHVYSGHPDFRADPSFFCVSCGFSAPKFEGLALHNARVHPSTLNTTLQLRKRDRRVVVEQNLVTGAETGKDSEISITKTPIMRMLKGKSESKRIVVSHPVSDDPSSDSHSISASRETERKEPTAVTVTHVPTIVHNGTTKVTLPSGIQIVNGSGALPVLKTPITQVVSVVQSRSLHQSAPITAYSNISAASYSTSKNLPKVMIPLSSIPTYSASMDSSSFLKTSFSKFPYPTKAELCYLTVVTKFPEEQIKIWFTAQRLKQGISWSPEEIEEARRKMFNTIIQTAPSSSHNQSQSNHSPAQHTITVLPASLGATGIPHILQGSLVSQGGVIVTQPVMANGIQVSSAPVALAVTPKPQAAARPMMQARPAAALVADKGISMVVGTVGSSSSTGSNIISSSSSSRSGRGGTSSIITSSQASVINLSLGGSNLSDAKVSSVNGKHNSANADCNNKSNSNITSHVNAKNLNISKANNTSSVKSDNKVTTGSKNTTDNRSNNKTGSDGHKSKDTNGSSNKNNTTSTSADDVDTATSNSPAIKMEEASSPASKSSSPSPAAPLSSTLGSQTPVNAFLDPSFYKGKKSQGQLNTLKDSFQVSQFPDQEEVDRLIALTGLTVREVRKWFSDRRYHFRNLKGTRSSTGGQNKSGTGAGAGSASSTPGSGNAGSANPVDLTESSCNSGAKTPQHNSAPLSPTASQTPTSPTTPSRRLPRPPSPDFTAIRYKEREPHQVKALEASFGQDPDPAGEEVDRLRAETKMTRREIHGWFADRRKRVAAEKKKEEAERAMREEMEVDGEERQKEDGTGELKVNPIKINLKMLKVTEANGKAEGEGLDSPLQSSNTTASSPGPTPSSTPKPSQPSTPTPKPSPSPKPSAIRGKKTAEQLRLLKQVYARTQWPSATQYDELISATGLPRPEVVRWFGDCRYVQKNGQLKWLEAYQSMALEEELNEANAQILQAHRDVHGSLEESQLQELAEASGLTADLVRYWFSTKAPLPHLEQTAAAHETEPRPVAPEAAAEPRTTGSSPMEPQPGGGTEEKMEQSVCGVATEAEEANADETVNPTKGTD</sequence>
<feature type="region of interest" description="Disordered" evidence="18">
    <location>
        <begin position="1018"/>
        <end position="1068"/>
    </location>
</feature>
<feature type="DNA-binding region" description="Homeobox" evidence="16">
    <location>
        <begin position="776"/>
        <end position="825"/>
    </location>
</feature>
<dbReference type="GO" id="GO:0003677">
    <property type="term" value="F:DNA binding"/>
    <property type="evidence" value="ECO:0007669"/>
    <property type="project" value="UniProtKB-UniRule"/>
</dbReference>